<feature type="transmembrane region" description="Helical" evidence="1">
    <location>
        <begin position="159"/>
        <end position="179"/>
    </location>
</feature>
<feature type="transmembrane region" description="Helical" evidence="1">
    <location>
        <begin position="21"/>
        <end position="39"/>
    </location>
</feature>
<dbReference type="RefSeq" id="WP_387718852.1">
    <property type="nucleotide sequence ID" value="NZ_JBIAPI010000004.1"/>
</dbReference>
<feature type="transmembrane region" description="Helical" evidence="1">
    <location>
        <begin position="228"/>
        <end position="251"/>
    </location>
</feature>
<name>A0ABW6QUP6_9NOCA</name>
<protein>
    <recommendedName>
        <fullName evidence="4">ABC-2 type transport system permease protein</fullName>
    </recommendedName>
</protein>
<keyword evidence="1" id="KW-0472">Membrane</keyword>
<dbReference type="EMBL" id="JBIAPI010000004">
    <property type="protein sequence ID" value="MFF3224758.1"/>
    <property type="molecule type" value="Genomic_DNA"/>
</dbReference>
<gene>
    <name evidence="2" type="ORF">ACFYV7_18355</name>
</gene>
<evidence type="ECO:0008006" key="4">
    <source>
        <dbReference type="Google" id="ProtNLM"/>
    </source>
</evidence>
<accession>A0ABW6QUP6</accession>
<evidence type="ECO:0000313" key="3">
    <source>
        <dbReference type="Proteomes" id="UP001601948"/>
    </source>
</evidence>
<reference evidence="2 3" key="1">
    <citation type="submission" date="2024-10" db="EMBL/GenBank/DDBJ databases">
        <title>The Natural Products Discovery Center: Release of the First 8490 Sequenced Strains for Exploring Actinobacteria Biosynthetic Diversity.</title>
        <authorList>
            <person name="Kalkreuter E."/>
            <person name="Kautsar S.A."/>
            <person name="Yang D."/>
            <person name="Bader C.D."/>
            <person name="Teijaro C.N."/>
            <person name="Fluegel L."/>
            <person name="Davis C.M."/>
            <person name="Simpson J.R."/>
            <person name="Lauterbach L."/>
            <person name="Steele A.D."/>
            <person name="Gui C."/>
            <person name="Meng S."/>
            <person name="Li G."/>
            <person name="Viehrig K."/>
            <person name="Ye F."/>
            <person name="Su P."/>
            <person name="Kiefer A.F."/>
            <person name="Nichols A."/>
            <person name="Cepeda A.J."/>
            <person name="Yan W."/>
            <person name="Fan B."/>
            <person name="Jiang Y."/>
            <person name="Adhikari A."/>
            <person name="Zheng C.-J."/>
            <person name="Schuster L."/>
            <person name="Cowan T.M."/>
            <person name="Smanski M.J."/>
            <person name="Chevrette M.G."/>
            <person name="De Carvalho L.P.S."/>
            <person name="Shen B."/>
        </authorList>
    </citation>
    <scope>NUCLEOTIDE SEQUENCE [LARGE SCALE GENOMIC DNA]</scope>
    <source>
        <strain evidence="2 3">NPDC003040</strain>
    </source>
</reference>
<keyword evidence="1" id="KW-0812">Transmembrane</keyword>
<comment type="caution">
    <text evidence="2">The sequence shown here is derived from an EMBL/GenBank/DDBJ whole genome shotgun (WGS) entry which is preliminary data.</text>
</comment>
<sequence>MRSVLGATIRYEALLVLRHRVVWLSLIPLCALIMLLGGFPRGRDRADEIAAIGDTALLVNFLGSAGVAVVLADRLAAQHRPGLRELFAATPADGRTRSVGLVLGPWLVASVPGALILLVMGLWSAISSGGPAPLAAAVIGLVTIVAPGSLLLTMLANVASLLLPSVVVRVLVVPCWYWATLLTPLVPIPTVTGTVLSPLGGYQAAQWLNVALPQQGGGWLHPAAGAGYAALALALTLVTTALAFLAGHVLLARSRCAEMEFG</sequence>
<feature type="transmembrane region" description="Helical" evidence="1">
    <location>
        <begin position="59"/>
        <end position="77"/>
    </location>
</feature>
<evidence type="ECO:0000313" key="2">
    <source>
        <dbReference type="EMBL" id="MFF3224758.1"/>
    </source>
</evidence>
<proteinExistence type="predicted"/>
<keyword evidence="1" id="KW-1133">Transmembrane helix</keyword>
<feature type="transmembrane region" description="Helical" evidence="1">
    <location>
        <begin position="132"/>
        <end position="152"/>
    </location>
</feature>
<evidence type="ECO:0000256" key="1">
    <source>
        <dbReference type="SAM" id="Phobius"/>
    </source>
</evidence>
<feature type="transmembrane region" description="Helical" evidence="1">
    <location>
        <begin position="98"/>
        <end position="126"/>
    </location>
</feature>
<keyword evidence="3" id="KW-1185">Reference proteome</keyword>
<dbReference type="Proteomes" id="UP001601948">
    <property type="component" value="Unassembled WGS sequence"/>
</dbReference>
<organism evidence="2 3">
    <name type="scientific">Nocardia suismassiliense</name>
    <dbReference type="NCBI Taxonomy" id="2077092"/>
    <lineage>
        <taxon>Bacteria</taxon>
        <taxon>Bacillati</taxon>
        <taxon>Actinomycetota</taxon>
        <taxon>Actinomycetes</taxon>
        <taxon>Mycobacteriales</taxon>
        <taxon>Nocardiaceae</taxon>
        <taxon>Nocardia</taxon>
    </lineage>
</organism>